<dbReference type="PATRIC" id="fig|472175.3.peg.1393"/>
<evidence type="ECO:0000313" key="1">
    <source>
        <dbReference type="EMBL" id="KFB10348.1"/>
    </source>
</evidence>
<proteinExistence type="predicted"/>
<gene>
    <name evidence="1" type="ORF">EL18_01379</name>
</gene>
<dbReference type="Proteomes" id="UP000053675">
    <property type="component" value="Unassembled WGS sequence"/>
</dbReference>
<dbReference type="RefSeq" id="WP_036481059.1">
    <property type="nucleotide sequence ID" value="NZ_JMQM01000001.1"/>
</dbReference>
<dbReference type="OrthoDB" id="7540582at2"/>
<comment type="caution">
    <text evidence="1">The sequence shown here is derived from an EMBL/GenBank/DDBJ whole genome shotgun (WGS) entry which is preliminary data.</text>
</comment>
<dbReference type="EMBL" id="JMQM01000001">
    <property type="protein sequence ID" value="KFB10348.1"/>
    <property type="molecule type" value="Genomic_DNA"/>
</dbReference>
<evidence type="ECO:0000313" key="2">
    <source>
        <dbReference type="Proteomes" id="UP000053675"/>
    </source>
</evidence>
<accession>A0A084UBL2</accession>
<reference evidence="1 2" key="1">
    <citation type="submission" date="2014-05" db="EMBL/GenBank/DDBJ databases">
        <title>Draft Genome Sequence of Nitratireductor basaltis Strain UMTGB225, A Marine Bacterium Isolated from Green Barrel Tunicate.</title>
        <authorList>
            <person name="Gan H.Y."/>
        </authorList>
    </citation>
    <scope>NUCLEOTIDE SEQUENCE [LARGE SCALE GENOMIC DNA]</scope>
    <source>
        <strain evidence="1 2">UMTGB225</strain>
    </source>
</reference>
<name>A0A084UBL2_9HYPH</name>
<sequence>MHWRPISDLTDDEFEIAVRDSRLVVANSCNGPHLVDMITDGFVADALKHDGMWDWYCVLPELPDEASG</sequence>
<dbReference type="STRING" id="472175.EL18_01379"/>
<protein>
    <submittedName>
        <fullName evidence="1">Uncharacterized protein</fullName>
    </submittedName>
</protein>
<organism evidence="1 2">
    <name type="scientific">Nitratireductor basaltis</name>
    <dbReference type="NCBI Taxonomy" id="472175"/>
    <lineage>
        <taxon>Bacteria</taxon>
        <taxon>Pseudomonadati</taxon>
        <taxon>Pseudomonadota</taxon>
        <taxon>Alphaproteobacteria</taxon>
        <taxon>Hyphomicrobiales</taxon>
        <taxon>Phyllobacteriaceae</taxon>
        <taxon>Nitratireductor</taxon>
    </lineage>
</organism>
<dbReference type="AlphaFoldDB" id="A0A084UBL2"/>
<keyword evidence="2" id="KW-1185">Reference proteome</keyword>